<organism evidence="2 3">
    <name type="scientific">Phytophthora fragariaefolia</name>
    <dbReference type="NCBI Taxonomy" id="1490495"/>
    <lineage>
        <taxon>Eukaryota</taxon>
        <taxon>Sar</taxon>
        <taxon>Stramenopiles</taxon>
        <taxon>Oomycota</taxon>
        <taxon>Peronosporomycetes</taxon>
        <taxon>Peronosporales</taxon>
        <taxon>Peronosporaceae</taxon>
        <taxon>Phytophthora</taxon>
    </lineage>
</organism>
<feature type="region of interest" description="Disordered" evidence="1">
    <location>
        <begin position="1"/>
        <end position="71"/>
    </location>
</feature>
<feature type="compositionally biased region" description="Polar residues" evidence="1">
    <location>
        <begin position="44"/>
        <end position="53"/>
    </location>
</feature>
<dbReference type="EMBL" id="BSXT01001122">
    <property type="protein sequence ID" value="GMF38870.1"/>
    <property type="molecule type" value="Genomic_DNA"/>
</dbReference>
<feature type="compositionally biased region" description="Polar residues" evidence="1">
    <location>
        <begin position="11"/>
        <end position="22"/>
    </location>
</feature>
<dbReference type="AlphaFoldDB" id="A0A9W6XHL3"/>
<accession>A0A9W6XHL3</accession>
<evidence type="ECO:0000256" key="1">
    <source>
        <dbReference type="SAM" id="MobiDB-lite"/>
    </source>
</evidence>
<dbReference type="Proteomes" id="UP001165121">
    <property type="component" value="Unassembled WGS sequence"/>
</dbReference>
<proteinExistence type="predicted"/>
<protein>
    <submittedName>
        <fullName evidence="2">Unnamed protein product</fullName>
    </submittedName>
</protein>
<sequence length="132" mass="14240">MGAPPHGCPKRSSTASGQSTARQACPTGPTGIAHCRRTRDLQRTRSYSSSTEPQTDDELSAPNTRFGCGMRNDSVSSVDFEFDDHRKEYVPKVSNNAESLRGLTANGHRSLEGIHGTPTAQFIAALVYVSTK</sequence>
<comment type="caution">
    <text evidence="2">The sequence shown here is derived from an EMBL/GenBank/DDBJ whole genome shotgun (WGS) entry which is preliminary data.</text>
</comment>
<reference evidence="2" key="1">
    <citation type="submission" date="2023-04" db="EMBL/GenBank/DDBJ databases">
        <title>Phytophthora fragariaefolia NBRC 109709.</title>
        <authorList>
            <person name="Ichikawa N."/>
            <person name="Sato H."/>
            <person name="Tonouchi N."/>
        </authorList>
    </citation>
    <scope>NUCLEOTIDE SEQUENCE</scope>
    <source>
        <strain evidence="2">NBRC 109709</strain>
    </source>
</reference>
<evidence type="ECO:0000313" key="3">
    <source>
        <dbReference type="Proteomes" id="UP001165121"/>
    </source>
</evidence>
<gene>
    <name evidence="2" type="ORF">Pfra01_001135400</name>
</gene>
<evidence type="ECO:0000313" key="2">
    <source>
        <dbReference type="EMBL" id="GMF38870.1"/>
    </source>
</evidence>
<keyword evidence="3" id="KW-1185">Reference proteome</keyword>
<name>A0A9W6XHL3_9STRA</name>